<dbReference type="Proteomes" id="UP001163046">
    <property type="component" value="Unassembled WGS sequence"/>
</dbReference>
<dbReference type="OrthoDB" id="10447600at2759"/>
<evidence type="ECO:0000313" key="2">
    <source>
        <dbReference type="Proteomes" id="UP001163046"/>
    </source>
</evidence>
<accession>A0A9W9ZS30</accession>
<evidence type="ECO:0000313" key="1">
    <source>
        <dbReference type="EMBL" id="KAJ7386134.1"/>
    </source>
</evidence>
<proteinExistence type="predicted"/>
<dbReference type="EMBL" id="MU825878">
    <property type="protein sequence ID" value="KAJ7386134.1"/>
    <property type="molecule type" value="Genomic_DNA"/>
</dbReference>
<reference evidence="1" key="1">
    <citation type="submission" date="2023-01" db="EMBL/GenBank/DDBJ databases">
        <title>Genome assembly of the deep-sea coral Lophelia pertusa.</title>
        <authorList>
            <person name="Herrera S."/>
            <person name="Cordes E."/>
        </authorList>
    </citation>
    <scope>NUCLEOTIDE SEQUENCE</scope>
    <source>
        <strain evidence="1">USNM1676648</strain>
        <tissue evidence="1">Polyp</tissue>
    </source>
</reference>
<gene>
    <name evidence="1" type="ORF">OS493_012478</name>
</gene>
<comment type="caution">
    <text evidence="1">The sequence shown here is derived from an EMBL/GenBank/DDBJ whole genome shotgun (WGS) entry which is preliminary data.</text>
</comment>
<organism evidence="1 2">
    <name type="scientific">Desmophyllum pertusum</name>
    <dbReference type="NCBI Taxonomy" id="174260"/>
    <lineage>
        <taxon>Eukaryota</taxon>
        <taxon>Metazoa</taxon>
        <taxon>Cnidaria</taxon>
        <taxon>Anthozoa</taxon>
        <taxon>Hexacorallia</taxon>
        <taxon>Scleractinia</taxon>
        <taxon>Caryophylliina</taxon>
        <taxon>Caryophylliidae</taxon>
        <taxon>Desmophyllum</taxon>
    </lineage>
</organism>
<dbReference type="AlphaFoldDB" id="A0A9W9ZS30"/>
<keyword evidence="2" id="KW-1185">Reference proteome</keyword>
<protein>
    <submittedName>
        <fullName evidence="1">Uncharacterized protein</fullName>
    </submittedName>
</protein>
<name>A0A9W9ZS30_9CNID</name>
<sequence length="191" mass="22153">MDGSRRFAVGVLTGLKSYSYSPFYVDLDLDIWRYVSHNKGTPSEHHGHLLFQKYDFVNFKFLPQYWWYFEDKHGEGMAIDFPIKIKPVLSWSATHYFKKDGVLCKAPRFPLEKLCIEIAKKPCNFDNVEKTPYKRKVAVGDRGKQKVRILGDGAKMSRISYFIVLSFALLSYGEKVMSAKDKLFNKANFVV</sequence>